<accession>A0ACA9S2F1</accession>
<dbReference type="EMBL" id="CAJVQC010088262">
    <property type="protein sequence ID" value="CAG8823982.1"/>
    <property type="molecule type" value="Genomic_DNA"/>
</dbReference>
<feature type="non-terminal residue" evidence="1">
    <location>
        <position position="54"/>
    </location>
</feature>
<keyword evidence="2" id="KW-1185">Reference proteome</keyword>
<protein>
    <submittedName>
        <fullName evidence="1">19597_t:CDS:1</fullName>
    </submittedName>
</protein>
<feature type="non-terminal residue" evidence="1">
    <location>
        <position position="1"/>
    </location>
</feature>
<gene>
    <name evidence="1" type="ORF">RPERSI_LOCUS26143</name>
</gene>
<evidence type="ECO:0000313" key="2">
    <source>
        <dbReference type="Proteomes" id="UP000789920"/>
    </source>
</evidence>
<comment type="caution">
    <text evidence="1">The sequence shown here is derived from an EMBL/GenBank/DDBJ whole genome shotgun (WGS) entry which is preliminary data.</text>
</comment>
<dbReference type="Proteomes" id="UP000789920">
    <property type="component" value="Unassembled WGS sequence"/>
</dbReference>
<proteinExistence type="predicted"/>
<sequence length="54" mass="6275">SNYKSNCESNCKSNYESNSESNFESKEREILVIDLDNLVSYSPFDDYKVINTQL</sequence>
<evidence type="ECO:0000313" key="1">
    <source>
        <dbReference type="EMBL" id="CAG8823982.1"/>
    </source>
</evidence>
<name>A0ACA9S2F1_9GLOM</name>
<organism evidence="1 2">
    <name type="scientific">Racocetra persica</name>
    <dbReference type="NCBI Taxonomy" id="160502"/>
    <lineage>
        <taxon>Eukaryota</taxon>
        <taxon>Fungi</taxon>
        <taxon>Fungi incertae sedis</taxon>
        <taxon>Mucoromycota</taxon>
        <taxon>Glomeromycotina</taxon>
        <taxon>Glomeromycetes</taxon>
        <taxon>Diversisporales</taxon>
        <taxon>Gigasporaceae</taxon>
        <taxon>Racocetra</taxon>
    </lineage>
</organism>
<reference evidence="1" key="1">
    <citation type="submission" date="2021-06" db="EMBL/GenBank/DDBJ databases">
        <authorList>
            <person name="Kallberg Y."/>
            <person name="Tangrot J."/>
            <person name="Rosling A."/>
        </authorList>
    </citation>
    <scope>NUCLEOTIDE SEQUENCE</scope>
    <source>
        <strain evidence="1">MA461A</strain>
    </source>
</reference>